<keyword evidence="6 8" id="KW-1133">Transmembrane helix</keyword>
<keyword evidence="3" id="KW-0813">Transport</keyword>
<accession>A0A1D8AVY1</accession>
<feature type="transmembrane region" description="Helical" evidence="8">
    <location>
        <begin position="20"/>
        <end position="42"/>
    </location>
</feature>
<dbReference type="PANTHER" id="PTHR30294:SF38">
    <property type="entry name" value="TRANSPORT PERMEASE PROTEIN"/>
    <property type="match status" value="1"/>
</dbReference>
<evidence type="ECO:0000256" key="1">
    <source>
        <dbReference type="ARBA" id="ARBA00004651"/>
    </source>
</evidence>
<dbReference type="InterPro" id="IPR051449">
    <property type="entry name" value="ABC-2_transporter_component"/>
</dbReference>
<evidence type="ECO:0000259" key="9">
    <source>
        <dbReference type="PROSITE" id="PS51012"/>
    </source>
</evidence>
<evidence type="ECO:0000256" key="6">
    <source>
        <dbReference type="ARBA" id="ARBA00022989"/>
    </source>
</evidence>
<dbReference type="RefSeq" id="WP_069962241.1">
    <property type="nucleotide sequence ID" value="NZ_CP016094.1"/>
</dbReference>
<dbReference type="OrthoDB" id="3078158at2"/>
<evidence type="ECO:0000256" key="7">
    <source>
        <dbReference type="ARBA" id="ARBA00023136"/>
    </source>
</evidence>
<feature type="transmembrane region" description="Helical" evidence="8">
    <location>
        <begin position="328"/>
        <end position="352"/>
    </location>
</feature>
<dbReference type="Proteomes" id="UP000095228">
    <property type="component" value="Chromosome"/>
</dbReference>
<dbReference type="KEGG" id="obg:Verru16b_02118"/>
<evidence type="ECO:0000256" key="3">
    <source>
        <dbReference type="ARBA" id="ARBA00022448"/>
    </source>
</evidence>
<dbReference type="STRING" id="1838286.Verru16b_02118"/>
<evidence type="ECO:0000313" key="10">
    <source>
        <dbReference type="EMBL" id="AOS45049.1"/>
    </source>
</evidence>
<sequence>MRTILVLVRKDLALFFRNKAAVSLTFLVPFVLIWLFGMVFGVNRKDSGPSGITLAVINASSDPAAEKLVQALQAEKTFKVITSWPAADGTERPLREEDLLPLMRANHFRFAVVIPADLISPTAFGLHLKIFNNPRNEIETQLVNGILQKTIFANVPQLLGQSLIARGRGLIGASEQSEFNRGIADQVAKSFGGDPTVILRGIEQGDFGLGKVLGGNENGSGSATSLMDQALRIESVQVAGQDVKSPAATRIVGGWAMQFLLFALSGAATALFYERDHGIFHRILAGPVGRAQILWSKFIYGICIGMIQLIVLFIGGRILYGIDIENHFGMLLLVCVFAAAACTAFGMLLAAVTNSPEAASGLATFCILLMCAVGGAWFPVTLMPEAVQQFSKLTLVYWAMEGFAQVLWADASLGELLPTLGILGGMTAIVMTIAVWRFNRGNIFG</sequence>
<feature type="transmembrane region" description="Helical" evidence="8">
    <location>
        <begin position="358"/>
        <end position="378"/>
    </location>
</feature>
<dbReference type="AlphaFoldDB" id="A0A1D8AVY1"/>
<feature type="domain" description="ABC transmembrane type-2" evidence="9">
    <location>
        <begin position="216"/>
        <end position="441"/>
    </location>
</feature>
<evidence type="ECO:0000256" key="4">
    <source>
        <dbReference type="ARBA" id="ARBA00022475"/>
    </source>
</evidence>
<evidence type="ECO:0000256" key="5">
    <source>
        <dbReference type="ARBA" id="ARBA00022692"/>
    </source>
</evidence>
<keyword evidence="5 8" id="KW-0812">Transmembrane</keyword>
<dbReference type="PROSITE" id="PS51012">
    <property type="entry name" value="ABC_TM2"/>
    <property type="match status" value="1"/>
</dbReference>
<dbReference type="Pfam" id="PF12698">
    <property type="entry name" value="ABC2_membrane_3"/>
    <property type="match status" value="1"/>
</dbReference>
<dbReference type="InterPro" id="IPR013525">
    <property type="entry name" value="ABC2_TM"/>
</dbReference>
<keyword evidence="4" id="KW-1003">Cell membrane</keyword>
<proteinExistence type="inferred from homology"/>
<organism evidence="10 11">
    <name type="scientific">Lacunisphaera limnophila</name>
    <dbReference type="NCBI Taxonomy" id="1838286"/>
    <lineage>
        <taxon>Bacteria</taxon>
        <taxon>Pseudomonadati</taxon>
        <taxon>Verrucomicrobiota</taxon>
        <taxon>Opitutia</taxon>
        <taxon>Opitutales</taxon>
        <taxon>Opitutaceae</taxon>
        <taxon>Lacunisphaera</taxon>
    </lineage>
</organism>
<comment type="similarity">
    <text evidence="2">Belongs to the ABC-2 integral membrane protein family.</text>
</comment>
<reference evidence="10 11" key="1">
    <citation type="submission" date="2016-06" db="EMBL/GenBank/DDBJ databases">
        <title>Three novel species with peptidoglycan cell walls form the new genus Lacunisphaera gen. nov. in the family Opitutaceae of the verrucomicrobial subdivision 4.</title>
        <authorList>
            <person name="Rast P."/>
            <person name="Gloeckner I."/>
            <person name="Jogler M."/>
            <person name="Boedeker C."/>
            <person name="Jeske O."/>
            <person name="Wiegand S."/>
            <person name="Reinhardt R."/>
            <person name="Schumann P."/>
            <person name="Rohde M."/>
            <person name="Spring S."/>
            <person name="Gloeckner F.O."/>
            <person name="Jogler C."/>
        </authorList>
    </citation>
    <scope>NUCLEOTIDE SEQUENCE [LARGE SCALE GENOMIC DNA]</scope>
    <source>
        <strain evidence="10 11">IG16b</strain>
    </source>
</reference>
<evidence type="ECO:0000256" key="2">
    <source>
        <dbReference type="ARBA" id="ARBA00007783"/>
    </source>
</evidence>
<dbReference type="InterPro" id="IPR047817">
    <property type="entry name" value="ABC2_TM_bact-type"/>
</dbReference>
<keyword evidence="7 8" id="KW-0472">Membrane</keyword>
<feature type="transmembrane region" description="Helical" evidence="8">
    <location>
        <begin position="251"/>
        <end position="273"/>
    </location>
</feature>
<name>A0A1D8AVY1_9BACT</name>
<feature type="transmembrane region" description="Helical" evidence="8">
    <location>
        <begin position="293"/>
        <end position="316"/>
    </location>
</feature>
<evidence type="ECO:0000256" key="8">
    <source>
        <dbReference type="SAM" id="Phobius"/>
    </source>
</evidence>
<evidence type="ECO:0000313" key="11">
    <source>
        <dbReference type="Proteomes" id="UP000095228"/>
    </source>
</evidence>
<dbReference type="GO" id="GO:0005886">
    <property type="term" value="C:plasma membrane"/>
    <property type="evidence" value="ECO:0007669"/>
    <property type="project" value="UniProtKB-SubCell"/>
</dbReference>
<keyword evidence="11" id="KW-1185">Reference proteome</keyword>
<dbReference type="PANTHER" id="PTHR30294">
    <property type="entry name" value="MEMBRANE COMPONENT OF ABC TRANSPORTER YHHJ-RELATED"/>
    <property type="match status" value="1"/>
</dbReference>
<dbReference type="EMBL" id="CP016094">
    <property type="protein sequence ID" value="AOS45049.1"/>
    <property type="molecule type" value="Genomic_DNA"/>
</dbReference>
<gene>
    <name evidence="10" type="ORF">Verru16b_02118</name>
</gene>
<dbReference type="GO" id="GO:0140359">
    <property type="term" value="F:ABC-type transporter activity"/>
    <property type="evidence" value="ECO:0007669"/>
    <property type="project" value="InterPro"/>
</dbReference>
<comment type="subcellular location">
    <subcellularLocation>
        <location evidence="1">Cell membrane</location>
        <topology evidence="1">Multi-pass membrane protein</topology>
    </subcellularLocation>
</comment>
<protein>
    <submittedName>
        <fullName evidence="10">ABC-2 family transporter protein</fullName>
    </submittedName>
</protein>
<feature type="transmembrane region" description="Helical" evidence="8">
    <location>
        <begin position="420"/>
        <end position="438"/>
    </location>
</feature>